<keyword evidence="5" id="KW-1185">Reference proteome</keyword>
<dbReference type="GO" id="GO:0003677">
    <property type="term" value="F:DNA binding"/>
    <property type="evidence" value="ECO:0007669"/>
    <property type="project" value="UniProtKB-KW"/>
</dbReference>
<accession>A0A2A2EFD2</accession>
<feature type="transmembrane region" description="Helical" evidence="2">
    <location>
        <begin position="129"/>
        <end position="149"/>
    </location>
</feature>
<dbReference type="Pfam" id="PF01381">
    <property type="entry name" value="HTH_3"/>
    <property type="match status" value="1"/>
</dbReference>
<keyword evidence="2" id="KW-0472">Membrane</keyword>
<dbReference type="SUPFAM" id="SSF47413">
    <property type="entry name" value="lambda repressor-like DNA-binding domains"/>
    <property type="match status" value="1"/>
</dbReference>
<feature type="transmembrane region" description="Helical" evidence="2">
    <location>
        <begin position="99"/>
        <end position="117"/>
    </location>
</feature>
<dbReference type="Gene3D" id="1.10.260.40">
    <property type="entry name" value="lambda repressor-like DNA-binding domains"/>
    <property type="match status" value="1"/>
</dbReference>
<proteinExistence type="predicted"/>
<dbReference type="PANTHER" id="PTHR46558:SF11">
    <property type="entry name" value="HTH-TYPE TRANSCRIPTIONAL REGULATOR XRE"/>
    <property type="match status" value="1"/>
</dbReference>
<evidence type="ECO:0000313" key="5">
    <source>
        <dbReference type="Proteomes" id="UP000218399"/>
    </source>
</evidence>
<dbReference type="InterPro" id="IPR001387">
    <property type="entry name" value="Cro/C1-type_HTH"/>
</dbReference>
<keyword evidence="2" id="KW-0812">Transmembrane</keyword>
<evidence type="ECO:0000256" key="1">
    <source>
        <dbReference type="ARBA" id="ARBA00023125"/>
    </source>
</evidence>
<protein>
    <submittedName>
        <fullName evidence="4">DNA-binding protein</fullName>
    </submittedName>
</protein>
<dbReference type="SMART" id="SM00530">
    <property type="entry name" value="HTH_XRE"/>
    <property type="match status" value="1"/>
</dbReference>
<gene>
    <name evidence="4" type="ORF">B1526_0919</name>
</gene>
<keyword evidence="1 4" id="KW-0238">DNA-binding</keyword>
<dbReference type="AlphaFoldDB" id="A0A2A2EFD2"/>
<dbReference type="CDD" id="cd00093">
    <property type="entry name" value="HTH_XRE"/>
    <property type="match status" value="1"/>
</dbReference>
<comment type="caution">
    <text evidence="4">The sequence shown here is derived from an EMBL/GenBank/DDBJ whole genome shotgun (WGS) entry which is preliminary data.</text>
</comment>
<evidence type="ECO:0000256" key="2">
    <source>
        <dbReference type="SAM" id="Phobius"/>
    </source>
</evidence>
<evidence type="ECO:0000313" key="4">
    <source>
        <dbReference type="EMBL" id="PAU67944.1"/>
    </source>
</evidence>
<dbReference type="Proteomes" id="UP000218399">
    <property type="component" value="Unassembled WGS sequence"/>
</dbReference>
<dbReference type="InterPro" id="IPR010982">
    <property type="entry name" value="Lambda_DNA-bd_dom_sf"/>
</dbReference>
<sequence>MNQKHIGAFLRELRLGHDWTQQQLADRIGVSNRSVSRWETGSTMPDLSLLVMLSELYDISVDEILDGERKGDDMIDNTTMGKVADYNAQINERKDRRMTVLFSIAFVMFVGYCIIEANGLADTAPWSNVAEVCLGFVAGILACGVLYASGCMQQIAKAKLRLRGYLLGKHNDGGETAQ</sequence>
<dbReference type="RefSeq" id="WP_157908698.1">
    <property type="nucleotide sequence ID" value="NZ_MVOH01000008.1"/>
</dbReference>
<feature type="domain" description="HTH cro/C1-type" evidence="3">
    <location>
        <begin position="10"/>
        <end position="64"/>
    </location>
</feature>
<evidence type="ECO:0000259" key="3">
    <source>
        <dbReference type="PROSITE" id="PS50943"/>
    </source>
</evidence>
<organism evidence="4 5">
    <name type="scientific">Bifidobacterium criceti</name>
    <dbReference type="NCBI Taxonomy" id="1960969"/>
    <lineage>
        <taxon>Bacteria</taxon>
        <taxon>Bacillati</taxon>
        <taxon>Actinomycetota</taxon>
        <taxon>Actinomycetes</taxon>
        <taxon>Bifidobacteriales</taxon>
        <taxon>Bifidobacteriaceae</taxon>
        <taxon>Bifidobacterium</taxon>
    </lineage>
</organism>
<dbReference type="PROSITE" id="PS50943">
    <property type="entry name" value="HTH_CROC1"/>
    <property type="match status" value="1"/>
</dbReference>
<dbReference type="EMBL" id="MVOH01000008">
    <property type="protein sequence ID" value="PAU67944.1"/>
    <property type="molecule type" value="Genomic_DNA"/>
</dbReference>
<dbReference type="OrthoDB" id="9805856at2"/>
<reference evidence="4 5" key="1">
    <citation type="journal article" date="2017" name="ISME J.">
        <title>Unveiling bifidobacterial biogeography across the mammalian branch of the tree of life.</title>
        <authorList>
            <person name="Milani C."/>
            <person name="Mangifesta M."/>
            <person name="Mancabelli L."/>
            <person name="Lugli G.A."/>
            <person name="James K."/>
            <person name="Duranti S."/>
            <person name="Turroni F."/>
            <person name="Ferrario C."/>
            <person name="Ossiprandi M.C."/>
            <person name="van Sinderen D."/>
            <person name="Ventura M."/>
        </authorList>
    </citation>
    <scope>NUCLEOTIDE SEQUENCE [LARGE SCALE GENOMIC DNA]</scope>
    <source>
        <strain evidence="5">Ham19E</strain>
    </source>
</reference>
<dbReference type="PANTHER" id="PTHR46558">
    <property type="entry name" value="TRACRIPTIONAL REGULATORY PROTEIN-RELATED-RELATED"/>
    <property type="match status" value="1"/>
</dbReference>
<name>A0A2A2EFD2_9BIFI</name>
<keyword evidence="2" id="KW-1133">Transmembrane helix</keyword>